<gene>
    <name evidence="1" type="ORF">BDN72DRAFT_768445</name>
</gene>
<sequence length="138" mass="15945">MSEALIQVHELWFDDGSIILRAHRYIFKVYKGLLASRSPVLSALFHEKKQKKRKKLGNDVDVDIDGCPIVKLDDNPEDLRVFLLALYHTGFFPESKPTDFDTLAGILRLSVKYSVTELLHRCINHLLSTYPMTLEDWD</sequence>
<evidence type="ECO:0000313" key="2">
    <source>
        <dbReference type="Proteomes" id="UP000308600"/>
    </source>
</evidence>
<evidence type="ECO:0000313" key="1">
    <source>
        <dbReference type="EMBL" id="TFK69044.1"/>
    </source>
</evidence>
<dbReference type="EMBL" id="ML208338">
    <property type="protein sequence ID" value="TFK69044.1"/>
    <property type="molecule type" value="Genomic_DNA"/>
</dbReference>
<proteinExistence type="predicted"/>
<dbReference type="Proteomes" id="UP000308600">
    <property type="component" value="Unassembled WGS sequence"/>
</dbReference>
<organism evidence="1 2">
    <name type="scientific">Pluteus cervinus</name>
    <dbReference type="NCBI Taxonomy" id="181527"/>
    <lineage>
        <taxon>Eukaryota</taxon>
        <taxon>Fungi</taxon>
        <taxon>Dikarya</taxon>
        <taxon>Basidiomycota</taxon>
        <taxon>Agaricomycotina</taxon>
        <taxon>Agaricomycetes</taxon>
        <taxon>Agaricomycetidae</taxon>
        <taxon>Agaricales</taxon>
        <taxon>Pluteineae</taxon>
        <taxon>Pluteaceae</taxon>
        <taxon>Pluteus</taxon>
    </lineage>
</organism>
<accession>A0ACD3AUK3</accession>
<keyword evidence="2" id="KW-1185">Reference proteome</keyword>
<reference evidence="1 2" key="1">
    <citation type="journal article" date="2019" name="Nat. Ecol. Evol.">
        <title>Megaphylogeny resolves global patterns of mushroom evolution.</title>
        <authorList>
            <person name="Varga T."/>
            <person name="Krizsan K."/>
            <person name="Foldi C."/>
            <person name="Dima B."/>
            <person name="Sanchez-Garcia M."/>
            <person name="Sanchez-Ramirez S."/>
            <person name="Szollosi G.J."/>
            <person name="Szarkandi J.G."/>
            <person name="Papp V."/>
            <person name="Albert L."/>
            <person name="Andreopoulos W."/>
            <person name="Angelini C."/>
            <person name="Antonin V."/>
            <person name="Barry K.W."/>
            <person name="Bougher N.L."/>
            <person name="Buchanan P."/>
            <person name="Buyck B."/>
            <person name="Bense V."/>
            <person name="Catcheside P."/>
            <person name="Chovatia M."/>
            <person name="Cooper J."/>
            <person name="Damon W."/>
            <person name="Desjardin D."/>
            <person name="Finy P."/>
            <person name="Geml J."/>
            <person name="Haridas S."/>
            <person name="Hughes K."/>
            <person name="Justo A."/>
            <person name="Karasinski D."/>
            <person name="Kautmanova I."/>
            <person name="Kiss B."/>
            <person name="Kocsube S."/>
            <person name="Kotiranta H."/>
            <person name="LaButti K.M."/>
            <person name="Lechner B.E."/>
            <person name="Liimatainen K."/>
            <person name="Lipzen A."/>
            <person name="Lukacs Z."/>
            <person name="Mihaltcheva S."/>
            <person name="Morgado L.N."/>
            <person name="Niskanen T."/>
            <person name="Noordeloos M.E."/>
            <person name="Ohm R.A."/>
            <person name="Ortiz-Santana B."/>
            <person name="Ovrebo C."/>
            <person name="Racz N."/>
            <person name="Riley R."/>
            <person name="Savchenko A."/>
            <person name="Shiryaev A."/>
            <person name="Soop K."/>
            <person name="Spirin V."/>
            <person name="Szebenyi C."/>
            <person name="Tomsovsky M."/>
            <person name="Tulloss R.E."/>
            <person name="Uehling J."/>
            <person name="Grigoriev I.V."/>
            <person name="Vagvolgyi C."/>
            <person name="Papp T."/>
            <person name="Martin F.M."/>
            <person name="Miettinen O."/>
            <person name="Hibbett D.S."/>
            <person name="Nagy L.G."/>
        </authorList>
    </citation>
    <scope>NUCLEOTIDE SEQUENCE [LARGE SCALE GENOMIC DNA]</scope>
    <source>
        <strain evidence="1 2">NL-1719</strain>
    </source>
</reference>
<feature type="non-terminal residue" evidence="1">
    <location>
        <position position="138"/>
    </location>
</feature>
<name>A0ACD3AUK3_9AGAR</name>
<protein>
    <submittedName>
        <fullName evidence="1">Uncharacterized protein</fullName>
    </submittedName>
</protein>